<reference evidence="2 3" key="1">
    <citation type="journal article" date="2020" name="Cell">
        <title>Large-Scale Comparative Analyses of Tick Genomes Elucidate Their Genetic Diversity and Vector Capacities.</title>
        <authorList>
            <consortium name="Tick Genome and Microbiome Consortium (TIGMIC)"/>
            <person name="Jia N."/>
            <person name="Wang J."/>
            <person name="Shi W."/>
            <person name="Du L."/>
            <person name="Sun Y."/>
            <person name="Zhan W."/>
            <person name="Jiang J.F."/>
            <person name="Wang Q."/>
            <person name="Zhang B."/>
            <person name="Ji P."/>
            <person name="Bell-Sakyi L."/>
            <person name="Cui X.M."/>
            <person name="Yuan T.T."/>
            <person name="Jiang B.G."/>
            <person name="Yang W.F."/>
            <person name="Lam T.T."/>
            <person name="Chang Q.C."/>
            <person name="Ding S.J."/>
            <person name="Wang X.J."/>
            <person name="Zhu J.G."/>
            <person name="Ruan X.D."/>
            <person name="Zhao L."/>
            <person name="Wei J.T."/>
            <person name="Ye R.Z."/>
            <person name="Que T.C."/>
            <person name="Du C.H."/>
            <person name="Zhou Y.H."/>
            <person name="Cheng J.X."/>
            <person name="Dai P.F."/>
            <person name="Guo W.B."/>
            <person name="Han X.H."/>
            <person name="Huang E.J."/>
            <person name="Li L.F."/>
            <person name="Wei W."/>
            <person name="Gao Y.C."/>
            <person name="Liu J.Z."/>
            <person name="Shao H.Z."/>
            <person name="Wang X."/>
            <person name="Wang C.C."/>
            <person name="Yang T.C."/>
            <person name="Huo Q.B."/>
            <person name="Li W."/>
            <person name="Chen H.Y."/>
            <person name="Chen S.E."/>
            <person name="Zhou L.G."/>
            <person name="Ni X.B."/>
            <person name="Tian J.H."/>
            <person name="Sheng Y."/>
            <person name="Liu T."/>
            <person name="Pan Y.S."/>
            <person name="Xia L.Y."/>
            <person name="Li J."/>
            <person name="Zhao F."/>
            <person name="Cao W.C."/>
        </authorList>
    </citation>
    <scope>NUCLEOTIDE SEQUENCE [LARGE SCALE GENOMIC DNA]</scope>
    <source>
        <strain evidence="2">HaeL-2018</strain>
    </source>
</reference>
<feature type="region of interest" description="Disordered" evidence="1">
    <location>
        <begin position="48"/>
        <end position="67"/>
    </location>
</feature>
<evidence type="ECO:0000256" key="1">
    <source>
        <dbReference type="SAM" id="MobiDB-lite"/>
    </source>
</evidence>
<gene>
    <name evidence="2" type="ORF">HPB48_002988</name>
</gene>
<feature type="compositionally biased region" description="Basic and acidic residues" evidence="1">
    <location>
        <begin position="369"/>
        <end position="385"/>
    </location>
</feature>
<keyword evidence="3" id="KW-1185">Reference proteome</keyword>
<feature type="region of interest" description="Disordered" evidence="1">
    <location>
        <begin position="135"/>
        <end position="177"/>
    </location>
</feature>
<dbReference type="EMBL" id="JABSTR010000001">
    <property type="protein sequence ID" value="KAH9361126.1"/>
    <property type="molecule type" value="Genomic_DNA"/>
</dbReference>
<dbReference type="OrthoDB" id="6502012at2759"/>
<name>A0A9J6F748_HAELO</name>
<feature type="compositionally biased region" description="Basic and acidic residues" evidence="1">
    <location>
        <begin position="18"/>
        <end position="28"/>
    </location>
</feature>
<dbReference type="Proteomes" id="UP000821853">
    <property type="component" value="Chromosome 1"/>
</dbReference>
<evidence type="ECO:0000313" key="2">
    <source>
        <dbReference type="EMBL" id="KAH9361126.1"/>
    </source>
</evidence>
<feature type="region of interest" description="Disordered" evidence="1">
    <location>
        <begin position="369"/>
        <end position="405"/>
    </location>
</feature>
<feature type="compositionally biased region" description="Basic residues" evidence="1">
    <location>
        <begin position="1"/>
        <end position="10"/>
    </location>
</feature>
<evidence type="ECO:0000313" key="3">
    <source>
        <dbReference type="Proteomes" id="UP000821853"/>
    </source>
</evidence>
<feature type="compositionally biased region" description="Polar residues" evidence="1">
    <location>
        <begin position="395"/>
        <end position="405"/>
    </location>
</feature>
<feature type="region of interest" description="Disordered" evidence="1">
    <location>
        <begin position="1"/>
        <end position="38"/>
    </location>
</feature>
<feature type="compositionally biased region" description="Polar residues" evidence="1">
    <location>
        <begin position="158"/>
        <end position="177"/>
    </location>
</feature>
<accession>A0A9J6F748</accession>
<sequence>MRIWKPRQPRRLSTFGGRRNDCALDSRHPPRQAPPRPVTRYCTAAVSQNAGEARPSLKPGPRRTNPDSLHYTCRRSEAGISATQRFTPCQVSPELARERACSARVAEENATLKTELVNIRAELLALRSEIRKTDKTLKEADAQSPPLVKRKREERSAPGTSPDPSHQQAIVTPAGSPSSGLCYRPRCNGYGNQDYPSTAGYYTEQAIQQSIQQHLPAMQQDIATQQQNVADYIQERFARLEERLFALEAKHLRRLGKATTAEPTELHMHQGLLFPNSRLTLARALQVADLPNLIKPATEGTTIKQVTRLGKSRCVKLVFQGDCIPAYVKVGHFRHAVRPFVPKPLQRHKCLKIGHCQLSRCTRRLLEDLPSPKRGTEGSEADGKRPLVTQRRISKSATTQTISSA</sequence>
<dbReference type="AlphaFoldDB" id="A0A9J6F748"/>
<proteinExistence type="predicted"/>
<organism evidence="2 3">
    <name type="scientific">Haemaphysalis longicornis</name>
    <name type="common">Bush tick</name>
    <dbReference type="NCBI Taxonomy" id="44386"/>
    <lineage>
        <taxon>Eukaryota</taxon>
        <taxon>Metazoa</taxon>
        <taxon>Ecdysozoa</taxon>
        <taxon>Arthropoda</taxon>
        <taxon>Chelicerata</taxon>
        <taxon>Arachnida</taxon>
        <taxon>Acari</taxon>
        <taxon>Parasitiformes</taxon>
        <taxon>Ixodida</taxon>
        <taxon>Ixodoidea</taxon>
        <taxon>Ixodidae</taxon>
        <taxon>Haemaphysalinae</taxon>
        <taxon>Haemaphysalis</taxon>
    </lineage>
</organism>
<comment type="caution">
    <text evidence="2">The sequence shown here is derived from an EMBL/GenBank/DDBJ whole genome shotgun (WGS) entry which is preliminary data.</text>
</comment>
<protein>
    <submittedName>
        <fullName evidence="2">Uncharacterized protein</fullName>
    </submittedName>
</protein>
<dbReference type="VEuPathDB" id="VectorBase:HLOH_055507"/>